<name>A0AAV3RJR3_LITER</name>
<evidence type="ECO:0000313" key="1">
    <source>
        <dbReference type="EMBL" id="GAA0174537.1"/>
    </source>
</evidence>
<dbReference type="AlphaFoldDB" id="A0AAV3RJR3"/>
<organism evidence="1 2">
    <name type="scientific">Lithospermum erythrorhizon</name>
    <name type="common">Purple gromwell</name>
    <name type="synonym">Lithospermum officinale var. erythrorhizon</name>
    <dbReference type="NCBI Taxonomy" id="34254"/>
    <lineage>
        <taxon>Eukaryota</taxon>
        <taxon>Viridiplantae</taxon>
        <taxon>Streptophyta</taxon>
        <taxon>Embryophyta</taxon>
        <taxon>Tracheophyta</taxon>
        <taxon>Spermatophyta</taxon>
        <taxon>Magnoliopsida</taxon>
        <taxon>eudicotyledons</taxon>
        <taxon>Gunneridae</taxon>
        <taxon>Pentapetalae</taxon>
        <taxon>asterids</taxon>
        <taxon>lamiids</taxon>
        <taxon>Boraginales</taxon>
        <taxon>Boraginaceae</taxon>
        <taxon>Boraginoideae</taxon>
        <taxon>Lithospermeae</taxon>
        <taxon>Lithospermum</taxon>
    </lineage>
</organism>
<proteinExistence type="predicted"/>
<gene>
    <name evidence="1" type="ORF">LIER_41735</name>
</gene>
<dbReference type="Proteomes" id="UP001454036">
    <property type="component" value="Unassembled WGS sequence"/>
</dbReference>
<protein>
    <submittedName>
        <fullName evidence="1">Uncharacterized protein</fullName>
    </submittedName>
</protein>
<evidence type="ECO:0000313" key="2">
    <source>
        <dbReference type="Proteomes" id="UP001454036"/>
    </source>
</evidence>
<reference evidence="1 2" key="1">
    <citation type="submission" date="2024-01" db="EMBL/GenBank/DDBJ databases">
        <title>The complete chloroplast genome sequence of Lithospermum erythrorhizon: insights into the phylogenetic relationship among Boraginaceae species and the maternal lineages of purple gromwells.</title>
        <authorList>
            <person name="Okada T."/>
            <person name="Watanabe K."/>
        </authorList>
    </citation>
    <scope>NUCLEOTIDE SEQUENCE [LARGE SCALE GENOMIC DNA]</scope>
</reference>
<accession>A0AAV3RJR3</accession>
<dbReference type="EMBL" id="BAABME010026797">
    <property type="protein sequence ID" value="GAA0174537.1"/>
    <property type="molecule type" value="Genomic_DNA"/>
</dbReference>
<sequence>MLNTCFDGKPTSYHTWLSFIYNFRKQWSSAWVKDAFTAGKITTHLMNHAASLFTPNVFKLIQHEYETGMTYTMKETFDVEQYTVSSYENNWLMCRHVLRAMEVYGGFGNNEFCRIVPNEFIIGR</sequence>
<keyword evidence="2" id="KW-1185">Reference proteome</keyword>
<comment type="caution">
    <text evidence="1">The sequence shown here is derived from an EMBL/GenBank/DDBJ whole genome shotgun (WGS) entry which is preliminary data.</text>
</comment>